<dbReference type="Gene3D" id="3.60.10.10">
    <property type="entry name" value="Endonuclease/exonuclease/phosphatase"/>
    <property type="match status" value="1"/>
</dbReference>
<name>A0AA39A5R6_VITRO</name>
<dbReference type="InterPro" id="IPR026960">
    <property type="entry name" value="RVT-Znf"/>
</dbReference>
<dbReference type="SUPFAM" id="SSF56219">
    <property type="entry name" value="DNase I-like"/>
    <property type="match status" value="1"/>
</dbReference>
<dbReference type="Pfam" id="PF13966">
    <property type="entry name" value="zf-RVT"/>
    <property type="match status" value="1"/>
</dbReference>
<dbReference type="CDD" id="cd01650">
    <property type="entry name" value="RT_nLTR_like"/>
    <property type="match status" value="1"/>
</dbReference>
<protein>
    <recommendedName>
        <fullName evidence="1">Reverse transcriptase domain-containing protein</fullName>
    </recommendedName>
</protein>
<evidence type="ECO:0000313" key="2">
    <source>
        <dbReference type="EMBL" id="KAJ9701254.1"/>
    </source>
</evidence>
<dbReference type="EMBL" id="JARBHA010000005">
    <property type="protein sequence ID" value="KAJ9701254.1"/>
    <property type="molecule type" value="Genomic_DNA"/>
</dbReference>
<reference evidence="2 3" key="1">
    <citation type="journal article" date="2023" name="BMC Biotechnol.">
        <title>Vitis rotundifolia cv Carlos genome sequencing.</title>
        <authorList>
            <person name="Huff M."/>
            <person name="Hulse-Kemp A."/>
            <person name="Scheffler B."/>
            <person name="Youngblood R."/>
            <person name="Simpson S."/>
            <person name="Babiker E."/>
            <person name="Staton M."/>
        </authorList>
    </citation>
    <scope>NUCLEOTIDE SEQUENCE [LARGE SCALE GENOMIC DNA]</scope>
    <source>
        <tissue evidence="2">Leaf</tissue>
    </source>
</reference>
<evidence type="ECO:0000313" key="3">
    <source>
        <dbReference type="Proteomes" id="UP001168098"/>
    </source>
</evidence>
<feature type="domain" description="Reverse transcriptase" evidence="1">
    <location>
        <begin position="426"/>
        <end position="704"/>
    </location>
</feature>
<comment type="caution">
    <text evidence="2">The sequence shown here is derived from an EMBL/GenBank/DDBJ whole genome shotgun (WGS) entry which is preliminary data.</text>
</comment>
<evidence type="ECO:0000259" key="1">
    <source>
        <dbReference type="PROSITE" id="PS50878"/>
    </source>
</evidence>
<organism evidence="2 3">
    <name type="scientific">Vitis rotundifolia</name>
    <name type="common">Muscadine grape</name>
    <dbReference type="NCBI Taxonomy" id="103349"/>
    <lineage>
        <taxon>Eukaryota</taxon>
        <taxon>Viridiplantae</taxon>
        <taxon>Streptophyta</taxon>
        <taxon>Embryophyta</taxon>
        <taxon>Tracheophyta</taxon>
        <taxon>Spermatophyta</taxon>
        <taxon>Magnoliopsida</taxon>
        <taxon>eudicotyledons</taxon>
        <taxon>Gunneridae</taxon>
        <taxon>Pentapetalae</taxon>
        <taxon>rosids</taxon>
        <taxon>Vitales</taxon>
        <taxon>Vitaceae</taxon>
        <taxon>Viteae</taxon>
        <taxon>Vitis</taxon>
    </lineage>
</organism>
<dbReference type="InterPro" id="IPR043502">
    <property type="entry name" value="DNA/RNA_pol_sf"/>
</dbReference>
<dbReference type="PANTHER" id="PTHR33116:SF78">
    <property type="entry name" value="OS12G0587133 PROTEIN"/>
    <property type="match status" value="1"/>
</dbReference>
<gene>
    <name evidence="2" type="ORF">PVL29_006552</name>
</gene>
<dbReference type="InterPro" id="IPR036691">
    <property type="entry name" value="Endo/exonu/phosph_ase_sf"/>
</dbReference>
<dbReference type="PANTHER" id="PTHR33116">
    <property type="entry name" value="REVERSE TRANSCRIPTASE ZINC-BINDING DOMAIN-CONTAINING PROTEIN-RELATED-RELATED"/>
    <property type="match status" value="1"/>
</dbReference>
<sequence>MEWAALPVYGASGGIVILWDSNKFKCTEKVLGSFSVTVKLESSEEGSFWLTPVYGPNKLLWRKDFWLELQDLYGLTFLRWCVGGDFNVIRRISEKIGDSRLTLNMRCFDEFIRESGLLDPPLRNAAFTWSNMQVVPICKRLDRFLFSAEWDSFFSQSFQEALPRWASDHSPICLETNSLKWGPTPFRFENMWFLHPEFKEKFRDWWQECMDGGWEGHKFMRKLKFVKSKLKDWNKVAFGDLRERKKLILSDLGRIDLIEQEGNLNHELVSKRTLRRRELEDVLLKEEVQWRQKSKVKWIKEGDCNSKFFHRMATGRRSRKFIKSLISERGETLSNIAVIFEEIVNFFGKLYSKPEGDSWRIEGVDWVPIPRESAVWLDRPFSEEEVRMTVFQLNKEKAPSPDGFTIAVYQECWDVIKEDLMRVFSEFHTNGVINQSTNATFIAMVPKESQTFKISDYRPFSLVTSLYKIIAKVLSGRLRKVLHETISGFQGAFVEGRHILDAVLIANEVVDEKRRSGEEGAVFKIDFEKAYDHVDWGFLDHVLQRKGFSHKWRSWIRGCLSSSSFAILVNGNAKGWVKASRGLRQGDPLSPFLFTLVADVLSRLMIRAEETGLTEGFFVGRDRTRVSLLQFADDTIFFSKASLEHLQNLKIILLVFGQVSGLKINLEKSTISGINIRQELLSSLALLFDCRVSEWPLSYLGLPLGGNPKTIDFWDPVVERISRRLDGWKKACLSLGGRITLIQSCLSHIPSYFLSLFKIPTSIASKIEKMQSDFLWSGVGEEKKDHLIRWDVVSRPKELGGLGFGKTSMRNIALLGKWLWRFPRERSGLWHKVIASIYGTHPNGWDTNIVVRWSHRCPWKAIAQVFQDFSPFVHLVVGNGERIRFWEDPWWGNQTLCSQFADLYRVTSVKNLTVSNVFGNSFPLSWNLNFHRNLTDSEIDLLQRLMSSLNSVRLSPSLADSRVWSLSSSGLFSVKYFFVALSKVSNPILFLPAKFLWSSKAPSKVKAFAWLVAHGKVNTNDKLQLRRPYKSLCPQWCILCKGNGESIDHFFLHCPVTIRLRHKLFNLAGLVWVPPTSFEDMLVIAFKGLGNSLRGKTLWQIACLTLVWMVWQERNKRIFEEKGRTEEILWDLILFYSSLWASCTTAFRGVPLSVLQLNWTAVCASKV</sequence>
<proteinExistence type="predicted"/>
<dbReference type="InterPro" id="IPR000477">
    <property type="entry name" value="RT_dom"/>
</dbReference>
<dbReference type="AlphaFoldDB" id="A0AA39A5R6"/>
<dbReference type="Proteomes" id="UP001168098">
    <property type="component" value="Unassembled WGS sequence"/>
</dbReference>
<accession>A0AA39A5R6</accession>
<keyword evidence="3" id="KW-1185">Reference proteome</keyword>
<dbReference type="PROSITE" id="PS50878">
    <property type="entry name" value="RT_POL"/>
    <property type="match status" value="1"/>
</dbReference>
<dbReference type="SUPFAM" id="SSF56672">
    <property type="entry name" value="DNA/RNA polymerases"/>
    <property type="match status" value="1"/>
</dbReference>
<dbReference type="Pfam" id="PF00078">
    <property type="entry name" value="RVT_1"/>
    <property type="match status" value="1"/>
</dbReference>